<evidence type="ECO:0000313" key="3">
    <source>
        <dbReference type="EMBL" id="RZN66875.1"/>
    </source>
</evidence>
<protein>
    <recommendedName>
        <fullName evidence="2">Transposase IS66 central domain-containing protein</fullName>
    </recommendedName>
</protein>
<evidence type="ECO:0000313" key="4">
    <source>
        <dbReference type="Proteomes" id="UP000320766"/>
    </source>
</evidence>
<gene>
    <name evidence="3" type="ORF">EF807_08045</name>
</gene>
<comment type="caution">
    <text evidence="3">The sequence shown here is derived from an EMBL/GenBank/DDBJ whole genome shotgun (WGS) entry which is preliminary data.</text>
</comment>
<feature type="non-terminal residue" evidence="3">
    <location>
        <position position="407"/>
    </location>
</feature>
<feature type="region of interest" description="Disordered" evidence="1">
    <location>
        <begin position="81"/>
        <end position="109"/>
    </location>
</feature>
<sequence length="407" mass="48079">MQKKRIEGLRCPYKDACPYLNFEPAAKVLAQRDYLNRRVDEMEKIMDLARKKIEQLREENKVLRKEKESLKEELNQAHRKRLKLNLKDEEKPKKKRGSPFGHRGSSRKRPKRIDEYVDIYPAKCDRCGTKDITIYESSFEEHIIEDVQVRVKNTCYRSHYGYCQRCRKVVYPKEEVEIIPKSRIGPNARIIFSYLRYIGIPFRKVAKISKDIFGLKITHPTLLDFDSKLAENGEPIYEKIKDKVCSSSSVNVDETGWRVNGENFWLWNFVNKYVALFRIEKKRGNQVVKDTLGDEYSGILSSDFYSAYNDKVKAKSKQKCLVHLLREVKKIEERNEFNEDTQEELLCQNLKGKLKDAIRVWNEFHQEEKSIEDLKAVKEVTAQKLIEVISSPTENKDIQRLKKRLFK</sequence>
<feature type="domain" description="Transposase IS66 central" evidence="2">
    <location>
        <begin position="199"/>
        <end position="395"/>
    </location>
</feature>
<evidence type="ECO:0000259" key="2">
    <source>
        <dbReference type="Pfam" id="PF03050"/>
    </source>
</evidence>
<organism evidence="3 4">
    <name type="scientific">Candidatus Methanolliviera hydrocarbonicum</name>
    <dbReference type="NCBI Taxonomy" id="2491085"/>
    <lineage>
        <taxon>Archaea</taxon>
        <taxon>Methanobacteriati</taxon>
        <taxon>Methanobacteriota</taxon>
        <taxon>Candidatus Methanoliparia</taxon>
        <taxon>Candidatus Methanoliparales</taxon>
        <taxon>Candidatus Methanollivieraceae</taxon>
        <taxon>Candidatus Methanolliviera</taxon>
    </lineage>
</organism>
<dbReference type="PANTHER" id="PTHR33678:SF2">
    <property type="match status" value="1"/>
</dbReference>
<name>A0A520KUR8_9EURY</name>
<dbReference type="EMBL" id="RXIL01000148">
    <property type="protein sequence ID" value="RZN66875.1"/>
    <property type="molecule type" value="Genomic_DNA"/>
</dbReference>
<dbReference type="AlphaFoldDB" id="A0A520KUR8"/>
<evidence type="ECO:0000256" key="1">
    <source>
        <dbReference type="SAM" id="MobiDB-lite"/>
    </source>
</evidence>
<dbReference type="InterPro" id="IPR052344">
    <property type="entry name" value="Transposase-related"/>
</dbReference>
<dbReference type="PANTHER" id="PTHR33678">
    <property type="entry name" value="BLL1576 PROTEIN"/>
    <property type="match status" value="1"/>
</dbReference>
<reference evidence="3 4" key="1">
    <citation type="journal article" date="2019" name="Nat. Microbiol.">
        <title>Wide diversity of methane and short-chain alkane metabolisms in uncultured archaea.</title>
        <authorList>
            <person name="Borrel G."/>
            <person name="Adam P.S."/>
            <person name="McKay L.J."/>
            <person name="Chen L.X."/>
            <person name="Sierra-Garcia I.N."/>
            <person name="Sieber C.M."/>
            <person name="Letourneur Q."/>
            <person name="Ghozlane A."/>
            <person name="Andersen G.L."/>
            <person name="Li W.J."/>
            <person name="Hallam S.J."/>
            <person name="Muyzer G."/>
            <person name="de Oliveira V.M."/>
            <person name="Inskeep W.P."/>
            <person name="Banfield J.F."/>
            <person name="Gribaldo S."/>
        </authorList>
    </citation>
    <scope>NUCLEOTIDE SEQUENCE [LARGE SCALE GENOMIC DNA]</scope>
    <source>
        <strain evidence="3">NM1b</strain>
    </source>
</reference>
<dbReference type="Proteomes" id="UP000320766">
    <property type="component" value="Unassembled WGS sequence"/>
</dbReference>
<accession>A0A520KUR8</accession>
<dbReference type="InterPro" id="IPR004291">
    <property type="entry name" value="Transposase_IS66_central"/>
</dbReference>
<proteinExistence type="predicted"/>
<dbReference type="Pfam" id="PF03050">
    <property type="entry name" value="DDE_Tnp_IS66"/>
    <property type="match status" value="1"/>
</dbReference>